<comment type="caution">
    <text evidence="1">The sequence shown here is derived from an EMBL/GenBank/DDBJ whole genome shotgun (WGS) entry which is preliminary data.</text>
</comment>
<organism evidence="1 2">
    <name type="scientific">Sarcoptes scabiei</name>
    <name type="common">Itch mite</name>
    <name type="synonym">Acarus scabiei</name>
    <dbReference type="NCBI Taxonomy" id="52283"/>
    <lineage>
        <taxon>Eukaryota</taxon>
        <taxon>Metazoa</taxon>
        <taxon>Ecdysozoa</taxon>
        <taxon>Arthropoda</taxon>
        <taxon>Chelicerata</taxon>
        <taxon>Arachnida</taxon>
        <taxon>Acari</taxon>
        <taxon>Acariformes</taxon>
        <taxon>Sarcoptiformes</taxon>
        <taxon>Astigmata</taxon>
        <taxon>Psoroptidia</taxon>
        <taxon>Sarcoptoidea</taxon>
        <taxon>Sarcoptidae</taxon>
        <taxon>Sarcoptinae</taxon>
        <taxon>Sarcoptes</taxon>
    </lineage>
</organism>
<name>A0A132A4F3_SARSC</name>
<gene>
    <name evidence="1" type="ORF">QR98_0039690</name>
</gene>
<sequence length="60" mass="7107">MSRYLDFNTVEFRTRKTFTRSIRRSSIVALIVLIQSQLDSMKPNKTRIVCQIIKHIIIII</sequence>
<evidence type="ECO:0000313" key="1">
    <source>
        <dbReference type="EMBL" id="KPM05505.1"/>
    </source>
</evidence>
<accession>A0A132A4F3</accession>
<evidence type="ECO:0000313" key="2">
    <source>
        <dbReference type="Proteomes" id="UP000616769"/>
    </source>
</evidence>
<dbReference type="EMBL" id="JXLN01010327">
    <property type="protein sequence ID" value="KPM05505.1"/>
    <property type="molecule type" value="Genomic_DNA"/>
</dbReference>
<dbReference type="AlphaFoldDB" id="A0A132A4F3"/>
<dbReference type="VEuPathDB" id="VectorBase:SSCA002877"/>
<proteinExistence type="predicted"/>
<protein>
    <submittedName>
        <fullName evidence="1">Uncharacterized protein</fullName>
    </submittedName>
</protein>
<dbReference type="Proteomes" id="UP000616769">
    <property type="component" value="Unassembled WGS sequence"/>
</dbReference>
<reference evidence="1 2" key="1">
    <citation type="journal article" date="2015" name="Parasit. Vectors">
        <title>Draft genome of the scabies mite.</title>
        <authorList>
            <person name="Rider S.D.Jr."/>
            <person name="Morgan M.S."/>
            <person name="Arlian L.G."/>
        </authorList>
    </citation>
    <scope>NUCLEOTIDE SEQUENCE [LARGE SCALE GENOMIC DNA]</scope>
    <source>
        <strain evidence="1">Arlian Lab</strain>
    </source>
</reference>